<organism evidence="1 2">
    <name type="scientific">Curtobacterium citreum</name>
    <dbReference type="NCBI Taxonomy" id="2036"/>
    <lineage>
        <taxon>Bacteria</taxon>
        <taxon>Bacillati</taxon>
        <taxon>Actinomycetota</taxon>
        <taxon>Actinomycetes</taxon>
        <taxon>Micrococcales</taxon>
        <taxon>Microbacteriaceae</taxon>
        <taxon>Curtobacterium</taxon>
    </lineage>
</organism>
<dbReference type="RefSeq" id="WP_340196475.1">
    <property type="nucleotide sequence ID" value="NZ_JBBKAP010000035.1"/>
</dbReference>
<reference evidence="1 2" key="1">
    <citation type="submission" date="2024-03" db="EMBL/GenBank/DDBJ databases">
        <title>Whole genomes of four grape xylem sap localized bacterial endophytes.</title>
        <authorList>
            <person name="Kumar G."/>
            <person name="Savka M.A."/>
        </authorList>
    </citation>
    <scope>NUCLEOTIDE SEQUENCE [LARGE SCALE GENOMIC DNA]</scope>
    <source>
        <strain evidence="1 2">RIT_GXS8</strain>
    </source>
</reference>
<evidence type="ECO:0000313" key="1">
    <source>
        <dbReference type="EMBL" id="MEK0172357.1"/>
    </source>
</evidence>
<gene>
    <name evidence="1" type="ORF">WMN62_12840</name>
</gene>
<proteinExistence type="predicted"/>
<dbReference type="EMBL" id="JBBLYY010000064">
    <property type="protein sequence ID" value="MEK0172357.1"/>
    <property type="molecule type" value="Genomic_DNA"/>
</dbReference>
<sequence>MTTEPPTEYERLQAALAKLSANPDDAIGDIAAMLELMAQPSQLAPMTRYLSLEWLGARDSTALDNRQLRHRDLLAVICRSTAVDAVTDLSVDDFATLLNVDRPQLVNLINEGHVWTYDAGRGPRVPTWQLVRDSSRDPIRLLGAQLSAVVAAIPDSASPSLVRRLMTTESATLTNVTGNAATPAEWIARGNSHWPVMAILLRFLTGSSDYATPLLFGREVAE</sequence>
<name>A0ABU8YCU9_9MICO</name>
<protein>
    <recommendedName>
        <fullName evidence="3">DNA-binding protein</fullName>
    </recommendedName>
</protein>
<accession>A0ABU8YCU9</accession>
<evidence type="ECO:0008006" key="3">
    <source>
        <dbReference type="Google" id="ProtNLM"/>
    </source>
</evidence>
<keyword evidence="2" id="KW-1185">Reference proteome</keyword>
<dbReference type="Proteomes" id="UP001370299">
    <property type="component" value="Unassembled WGS sequence"/>
</dbReference>
<comment type="caution">
    <text evidence="1">The sequence shown here is derived from an EMBL/GenBank/DDBJ whole genome shotgun (WGS) entry which is preliminary data.</text>
</comment>
<evidence type="ECO:0000313" key="2">
    <source>
        <dbReference type="Proteomes" id="UP001370299"/>
    </source>
</evidence>